<dbReference type="GO" id="GO:0140662">
    <property type="term" value="F:ATP-dependent protein folding chaperone"/>
    <property type="evidence" value="ECO:0007669"/>
    <property type="project" value="InterPro"/>
</dbReference>
<accession>A0A2K3KFA5</accession>
<dbReference type="InterPro" id="IPR013126">
    <property type="entry name" value="Hsp_70_fam"/>
</dbReference>
<evidence type="ECO:0000256" key="2">
    <source>
        <dbReference type="ARBA" id="ARBA00022840"/>
    </source>
</evidence>
<dbReference type="Pfam" id="PF00012">
    <property type="entry name" value="HSP70"/>
    <property type="match status" value="1"/>
</dbReference>
<dbReference type="Gene3D" id="3.90.640.10">
    <property type="entry name" value="Actin, Chain A, domain 4"/>
    <property type="match status" value="1"/>
</dbReference>
<sequence>MVSYLVKEFKRKNTVDISGNPKALRKLRNAAEKAKRTLSFDLEAIIDIDALYQGIDFALS</sequence>
<dbReference type="AlphaFoldDB" id="A0A2K3KFA5"/>
<proteinExistence type="predicted"/>
<organism evidence="3 4">
    <name type="scientific">Trifolium pratense</name>
    <name type="common">Red clover</name>
    <dbReference type="NCBI Taxonomy" id="57577"/>
    <lineage>
        <taxon>Eukaryota</taxon>
        <taxon>Viridiplantae</taxon>
        <taxon>Streptophyta</taxon>
        <taxon>Embryophyta</taxon>
        <taxon>Tracheophyta</taxon>
        <taxon>Spermatophyta</taxon>
        <taxon>Magnoliopsida</taxon>
        <taxon>eudicotyledons</taxon>
        <taxon>Gunneridae</taxon>
        <taxon>Pentapetalae</taxon>
        <taxon>rosids</taxon>
        <taxon>fabids</taxon>
        <taxon>Fabales</taxon>
        <taxon>Fabaceae</taxon>
        <taxon>Papilionoideae</taxon>
        <taxon>50 kb inversion clade</taxon>
        <taxon>NPAAA clade</taxon>
        <taxon>Hologalegina</taxon>
        <taxon>IRL clade</taxon>
        <taxon>Trifolieae</taxon>
        <taxon>Trifolium</taxon>
    </lineage>
</organism>
<dbReference type="InterPro" id="IPR043129">
    <property type="entry name" value="ATPase_NBD"/>
</dbReference>
<evidence type="ECO:0000313" key="3">
    <source>
        <dbReference type="EMBL" id="PNX64976.1"/>
    </source>
</evidence>
<dbReference type="Proteomes" id="UP000236291">
    <property type="component" value="Unassembled WGS sequence"/>
</dbReference>
<reference evidence="3 4" key="2">
    <citation type="journal article" date="2017" name="Front. Plant Sci.">
        <title>Gene Classification and Mining of Molecular Markers Useful in Red Clover (Trifolium pratense) Breeding.</title>
        <authorList>
            <person name="Istvanek J."/>
            <person name="Dluhosova J."/>
            <person name="Dluhos P."/>
            <person name="Patkova L."/>
            <person name="Nedelnik J."/>
            <person name="Repkova J."/>
        </authorList>
    </citation>
    <scope>NUCLEOTIDE SEQUENCE [LARGE SCALE GENOMIC DNA]</scope>
    <source>
        <strain evidence="4">cv. Tatra</strain>
        <tissue evidence="3">Young leaves</tissue>
    </source>
</reference>
<protein>
    <submittedName>
        <fullName evidence="3">Heat shock protein</fullName>
    </submittedName>
</protein>
<dbReference type="GO" id="GO:0005524">
    <property type="term" value="F:ATP binding"/>
    <property type="evidence" value="ECO:0007669"/>
    <property type="project" value="UniProtKB-KW"/>
</dbReference>
<keyword evidence="2" id="KW-0067">ATP-binding</keyword>
<reference evidence="3 4" key="1">
    <citation type="journal article" date="2014" name="Am. J. Bot.">
        <title>Genome assembly and annotation for red clover (Trifolium pratense; Fabaceae).</title>
        <authorList>
            <person name="Istvanek J."/>
            <person name="Jaros M."/>
            <person name="Krenek A."/>
            <person name="Repkova J."/>
        </authorList>
    </citation>
    <scope>NUCLEOTIDE SEQUENCE [LARGE SCALE GENOMIC DNA]</scope>
    <source>
        <strain evidence="4">cv. Tatra</strain>
        <tissue evidence="3">Young leaves</tissue>
    </source>
</reference>
<evidence type="ECO:0000256" key="1">
    <source>
        <dbReference type="ARBA" id="ARBA00022741"/>
    </source>
</evidence>
<feature type="non-terminal residue" evidence="3">
    <location>
        <position position="60"/>
    </location>
</feature>
<dbReference type="EMBL" id="ASHM01172988">
    <property type="protein sequence ID" value="PNX64976.1"/>
    <property type="molecule type" value="Genomic_DNA"/>
</dbReference>
<gene>
    <name evidence="3" type="ORF">L195_g062373</name>
</gene>
<dbReference type="PANTHER" id="PTHR19375">
    <property type="entry name" value="HEAT SHOCK PROTEIN 70KDA"/>
    <property type="match status" value="1"/>
</dbReference>
<comment type="caution">
    <text evidence="3">The sequence shown here is derived from an EMBL/GenBank/DDBJ whole genome shotgun (WGS) entry which is preliminary data.</text>
</comment>
<dbReference type="SUPFAM" id="SSF53067">
    <property type="entry name" value="Actin-like ATPase domain"/>
    <property type="match status" value="1"/>
</dbReference>
<keyword evidence="3" id="KW-0346">Stress response</keyword>
<evidence type="ECO:0000313" key="4">
    <source>
        <dbReference type="Proteomes" id="UP000236291"/>
    </source>
</evidence>
<dbReference type="FunFam" id="3.90.640.10:FF:000003">
    <property type="entry name" value="Molecular chaperone DnaK"/>
    <property type="match status" value="1"/>
</dbReference>
<keyword evidence="1" id="KW-0547">Nucleotide-binding</keyword>
<name>A0A2K3KFA5_TRIPR</name>
<dbReference type="STRING" id="57577.A0A2K3KFA5"/>